<dbReference type="PROSITE" id="PS50293">
    <property type="entry name" value="TPR_REGION"/>
    <property type="match status" value="1"/>
</dbReference>
<name>A0ABV0J568_9CYAN</name>
<dbReference type="InterPro" id="IPR019734">
    <property type="entry name" value="TPR_rpt"/>
</dbReference>
<evidence type="ECO:0000313" key="3">
    <source>
        <dbReference type="EMBL" id="MEP0816933.1"/>
    </source>
</evidence>
<reference evidence="3 4" key="1">
    <citation type="submission" date="2022-04" db="EMBL/GenBank/DDBJ databases">
        <title>Positive selection, recombination, and allopatry shape intraspecific diversity of widespread and dominant cyanobacteria.</title>
        <authorList>
            <person name="Wei J."/>
            <person name="Shu W."/>
            <person name="Hu C."/>
        </authorList>
    </citation>
    <scope>NUCLEOTIDE SEQUENCE [LARGE SCALE GENOMIC DNA]</scope>
    <source>
        <strain evidence="3 4">GB2-A4</strain>
    </source>
</reference>
<keyword evidence="4" id="KW-1185">Reference proteome</keyword>
<keyword evidence="1" id="KW-0802">TPR repeat</keyword>
<organism evidence="3 4">
    <name type="scientific">Trichocoleus desertorum GB2-A4</name>
    <dbReference type="NCBI Taxonomy" id="2933944"/>
    <lineage>
        <taxon>Bacteria</taxon>
        <taxon>Bacillati</taxon>
        <taxon>Cyanobacteriota</taxon>
        <taxon>Cyanophyceae</taxon>
        <taxon>Leptolyngbyales</taxon>
        <taxon>Trichocoleusaceae</taxon>
        <taxon>Trichocoleus</taxon>
    </lineage>
</organism>
<feature type="repeat" description="TPR" evidence="1">
    <location>
        <begin position="186"/>
        <end position="219"/>
    </location>
</feature>
<feature type="region of interest" description="Disordered" evidence="2">
    <location>
        <begin position="145"/>
        <end position="175"/>
    </location>
</feature>
<dbReference type="Pfam" id="PF13414">
    <property type="entry name" value="TPR_11"/>
    <property type="match status" value="1"/>
</dbReference>
<dbReference type="EMBL" id="JAMPKM010000003">
    <property type="protein sequence ID" value="MEP0816933.1"/>
    <property type="molecule type" value="Genomic_DNA"/>
</dbReference>
<feature type="compositionally biased region" description="Polar residues" evidence="2">
    <location>
        <begin position="1"/>
        <end position="13"/>
    </location>
</feature>
<dbReference type="RefSeq" id="WP_190439220.1">
    <property type="nucleotide sequence ID" value="NZ_JAMPKM010000003.1"/>
</dbReference>
<feature type="compositionally biased region" description="Polar residues" evidence="2">
    <location>
        <begin position="162"/>
        <end position="171"/>
    </location>
</feature>
<evidence type="ECO:0000313" key="4">
    <source>
        <dbReference type="Proteomes" id="UP001464891"/>
    </source>
</evidence>
<dbReference type="Proteomes" id="UP001464891">
    <property type="component" value="Unassembled WGS sequence"/>
</dbReference>
<dbReference type="SUPFAM" id="SSF48452">
    <property type="entry name" value="TPR-like"/>
    <property type="match status" value="1"/>
</dbReference>
<proteinExistence type="predicted"/>
<feature type="region of interest" description="Disordered" evidence="2">
    <location>
        <begin position="1"/>
        <end position="21"/>
    </location>
</feature>
<gene>
    <name evidence="3" type="ORF">NC998_07475</name>
</gene>
<comment type="caution">
    <text evidence="3">The sequence shown here is derived from an EMBL/GenBank/DDBJ whole genome shotgun (WGS) entry which is preliminary data.</text>
</comment>
<sequence length="276" mass="28959">MTSSGIQPFNQPSEADDLTTAPSHLDHAESHTLAEQLGTDPVTTTVAAAVSGGVAGAAIGRLFAGRVGATIGAVVGGIAGAAISNDDSPSTTHAIEGVVSTVKDASEQVKTSATHMADSTQEVVQSSQAKLADTAQTAKQKVQESQAQLTSAARKAAEHLRQQQQPQQATHGSHHFSLEQTYELSAEMHYQIGVALGRQGKLDKAIEEFQEALDLAPDSAETHYNLGVALSKQGDVDQGLDHLQQAEELCLAHGNPKGVRLIKRAIKRIDQSLVSH</sequence>
<dbReference type="Gene3D" id="1.25.40.10">
    <property type="entry name" value="Tetratricopeptide repeat domain"/>
    <property type="match status" value="1"/>
</dbReference>
<protein>
    <submittedName>
        <fullName evidence="3">Tetratricopeptide repeat protein</fullName>
    </submittedName>
</protein>
<evidence type="ECO:0000256" key="1">
    <source>
        <dbReference type="PROSITE-ProRule" id="PRU00339"/>
    </source>
</evidence>
<evidence type="ECO:0000256" key="2">
    <source>
        <dbReference type="SAM" id="MobiDB-lite"/>
    </source>
</evidence>
<dbReference type="SMART" id="SM00028">
    <property type="entry name" value="TPR"/>
    <property type="match status" value="2"/>
</dbReference>
<dbReference type="PROSITE" id="PS50005">
    <property type="entry name" value="TPR"/>
    <property type="match status" value="1"/>
</dbReference>
<accession>A0ABV0J568</accession>
<dbReference type="InterPro" id="IPR011990">
    <property type="entry name" value="TPR-like_helical_dom_sf"/>
</dbReference>